<dbReference type="Proteomes" id="UP000288279">
    <property type="component" value="Unassembled WGS sequence"/>
</dbReference>
<dbReference type="RefSeq" id="WP_126827293.1">
    <property type="nucleotide sequence ID" value="NZ_PIQG01000002.1"/>
</dbReference>
<evidence type="ECO:0000256" key="11">
    <source>
        <dbReference type="ARBA" id="ARBA00023444"/>
    </source>
</evidence>
<organism evidence="13 14">
    <name type="scientific">Pseudidiomarina taiwanensis</name>
    <dbReference type="NCBI Taxonomy" id="337250"/>
    <lineage>
        <taxon>Bacteria</taxon>
        <taxon>Pseudomonadati</taxon>
        <taxon>Pseudomonadota</taxon>
        <taxon>Gammaproteobacteria</taxon>
        <taxon>Alteromonadales</taxon>
        <taxon>Idiomarinaceae</taxon>
        <taxon>Pseudidiomarina</taxon>
    </lineage>
</organism>
<dbReference type="Pfam" id="PF02628">
    <property type="entry name" value="COX15-CtaA"/>
    <property type="match status" value="1"/>
</dbReference>
<feature type="transmembrane region" description="Helical" evidence="12">
    <location>
        <begin position="131"/>
        <end position="152"/>
    </location>
</feature>
<keyword evidence="8" id="KW-0350">Heme biosynthesis</keyword>
<evidence type="ECO:0000256" key="6">
    <source>
        <dbReference type="ARBA" id="ARBA00023002"/>
    </source>
</evidence>
<proteinExistence type="predicted"/>
<keyword evidence="4" id="KW-0479">Metal-binding</keyword>
<dbReference type="InterPro" id="IPR050450">
    <property type="entry name" value="COX15/CtaA_HemeA_synthase"/>
</dbReference>
<feature type="transmembrane region" description="Helical" evidence="12">
    <location>
        <begin position="105"/>
        <end position="125"/>
    </location>
</feature>
<evidence type="ECO:0000256" key="9">
    <source>
        <dbReference type="ARBA" id="ARBA00023136"/>
    </source>
</evidence>
<dbReference type="PANTHER" id="PTHR35457">
    <property type="entry name" value="HEME A SYNTHASE"/>
    <property type="match status" value="1"/>
</dbReference>
<evidence type="ECO:0000256" key="5">
    <source>
        <dbReference type="ARBA" id="ARBA00022989"/>
    </source>
</evidence>
<feature type="transmembrane region" description="Helical" evidence="12">
    <location>
        <begin position="275"/>
        <end position="297"/>
    </location>
</feature>
<comment type="pathway">
    <text evidence="11">Porphyrin-containing compound metabolism.</text>
</comment>
<feature type="transmembrane region" description="Helical" evidence="12">
    <location>
        <begin position="72"/>
        <end position="93"/>
    </location>
</feature>
<evidence type="ECO:0000256" key="4">
    <source>
        <dbReference type="ARBA" id="ARBA00022723"/>
    </source>
</evidence>
<evidence type="ECO:0000256" key="8">
    <source>
        <dbReference type="ARBA" id="ARBA00023133"/>
    </source>
</evidence>
<feature type="transmembrane region" description="Helical" evidence="12">
    <location>
        <begin position="242"/>
        <end position="263"/>
    </location>
</feature>
<dbReference type="GO" id="GO:0016020">
    <property type="term" value="C:membrane"/>
    <property type="evidence" value="ECO:0007669"/>
    <property type="project" value="UniProtKB-SubCell"/>
</dbReference>
<keyword evidence="14" id="KW-1185">Reference proteome</keyword>
<keyword evidence="3 12" id="KW-0812">Transmembrane</keyword>
<keyword evidence="2" id="KW-1003">Cell membrane</keyword>
<evidence type="ECO:0000256" key="12">
    <source>
        <dbReference type="SAM" id="Phobius"/>
    </source>
</evidence>
<evidence type="ECO:0000313" key="14">
    <source>
        <dbReference type="Proteomes" id="UP000288279"/>
    </source>
</evidence>
<dbReference type="GO" id="GO:0006784">
    <property type="term" value="P:heme A biosynthetic process"/>
    <property type="evidence" value="ECO:0007669"/>
    <property type="project" value="InterPro"/>
</dbReference>
<dbReference type="GO" id="GO:0046872">
    <property type="term" value="F:metal ion binding"/>
    <property type="evidence" value="ECO:0007669"/>
    <property type="project" value="UniProtKB-KW"/>
</dbReference>
<feature type="transmembrane region" description="Helical" evidence="12">
    <location>
        <begin position="303"/>
        <end position="321"/>
    </location>
</feature>
<dbReference type="GO" id="GO:0016491">
    <property type="term" value="F:oxidoreductase activity"/>
    <property type="evidence" value="ECO:0007669"/>
    <property type="project" value="UniProtKB-KW"/>
</dbReference>
<keyword evidence="7" id="KW-0408">Iron</keyword>
<reference evidence="13 14" key="1">
    <citation type="journal article" date="2011" name="Front. Microbiol.">
        <title>Genomic signatures of strain selection and enhancement in Bacillus atrophaeus var. globigii, a historical biowarfare simulant.</title>
        <authorList>
            <person name="Gibbons H.S."/>
            <person name="Broomall S.M."/>
            <person name="McNew L.A."/>
            <person name="Daligault H."/>
            <person name="Chapman C."/>
            <person name="Bruce D."/>
            <person name="Karavis M."/>
            <person name="Krepps M."/>
            <person name="McGregor P.A."/>
            <person name="Hong C."/>
            <person name="Park K.H."/>
            <person name="Akmal A."/>
            <person name="Feldman A."/>
            <person name="Lin J.S."/>
            <person name="Chang W.E."/>
            <person name="Higgs B.W."/>
            <person name="Demirev P."/>
            <person name="Lindquist J."/>
            <person name="Liem A."/>
            <person name="Fochler E."/>
            <person name="Read T.D."/>
            <person name="Tapia R."/>
            <person name="Johnson S."/>
            <person name="Bishop-Lilly K.A."/>
            <person name="Detter C."/>
            <person name="Han C."/>
            <person name="Sozhamannan S."/>
            <person name="Rosenzweig C.N."/>
            <person name="Skowronski E.W."/>
        </authorList>
    </citation>
    <scope>NUCLEOTIDE SEQUENCE [LARGE SCALE GENOMIC DNA]</scope>
    <source>
        <strain evidence="13 14">PIT1</strain>
    </source>
</reference>
<keyword evidence="6" id="KW-0560">Oxidoreductase</keyword>
<protein>
    <submittedName>
        <fullName evidence="13">Cytochrome B</fullName>
    </submittedName>
</protein>
<evidence type="ECO:0000256" key="2">
    <source>
        <dbReference type="ARBA" id="ARBA00022475"/>
    </source>
</evidence>
<dbReference type="PANTHER" id="PTHR35457:SF1">
    <property type="entry name" value="HEME A SYNTHASE"/>
    <property type="match status" value="1"/>
</dbReference>
<keyword evidence="5 12" id="KW-1133">Transmembrane helix</keyword>
<accession>A0A432ZLZ6</accession>
<evidence type="ECO:0000313" key="13">
    <source>
        <dbReference type="EMBL" id="RUO78662.1"/>
    </source>
</evidence>
<evidence type="ECO:0000256" key="1">
    <source>
        <dbReference type="ARBA" id="ARBA00004141"/>
    </source>
</evidence>
<dbReference type="OrthoDB" id="1447144at2"/>
<feature type="transmembrane region" description="Helical" evidence="12">
    <location>
        <begin position="172"/>
        <end position="192"/>
    </location>
</feature>
<dbReference type="InterPro" id="IPR003780">
    <property type="entry name" value="COX15/CtaA_fam"/>
</dbReference>
<gene>
    <name evidence="13" type="ORF">CWI83_06485</name>
</gene>
<dbReference type="EMBL" id="PIQG01000002">
    <property type="protein sequence ID" value="RUO78662.1"/>
    <property type="molecule type" value="Genomic_DNA"/>
</dbReference>
<comment type="subcellular location">
    <subcellularLocation>
        <location evidence="1">Membrane</location>
        <topology evidence="1">Multi-pass membrane protein</topology>
    </subcellularLocation>
</comment>
<evidence type="ECO:0000256" key="3">
    <source>
        <dbReference type="ARBA" id="ARBA00022692"/>
    </source>
</evidence>
<evidence type="ECO:0000256" key="10">
    <source>
        <dbReference type="ARBA" id="ARBA00023157"/>
    </source>
</evidence>
<keyword evidence="10" id="KW-1015">Disulfide bond</keyword>
<name>A0A432ZLZ6_9GAMM</name>
<sequence>MRGLVKFALILTVVVIVLGAFTRLTDAGLGCPDWPGCYGTLTVPKTDAQLERAVELWPHAPVEYNKAWNEMIHRYAAGTLALVILGIFITALVRKRRYPETPVKLPALLLALIIFQAALGMWTVTKNLQPLIVMGHLLGGFTTFSLLTLLHLRLTRVHLPLGDAGVRTLRGLALFALLTVIGQIALGGWVAANYAAMACTELPLCEGDWVSKIDIPGAFSVPAAETYQYGAHDYGERVTMHIAHRLGAVLVTVVVGVLLFLGYKRASSNVIRRSLNWVALLLVIQLALGLTNVIMLLPLSVAVAHNLFGALLMASLVALNYKLARNA</sequence>
<keyword evidence="9 12" id="KW-0472">Membrane</keyword>
<evidence type="ECO:0000256" key="7">
    <source>
        <dbReference type="ARBA" id="ARBA00023004"/>
    </source>
</evidence>
<dbReference type="AlphaFoldDB" id="A0A432ZLZ6"/>
<comment type="caution">
    <text evidence="13">The sequence shown here is derived from an EMBL/GenBank/DDBJ whole genome shotgun (WGS) entry which is preliminary data.</text>
</comment>